<dbReference type="Pfam" id="PF11932">
    <property type="entry name" value="DUF3450"/>
    <property type="match status" value="1"/>
</dbReference>
<reference evidence="3" key="1">
    <citation type="journal article" date="2019" name="Int. J. Syst. Evol. Microbiol.">
        <title>The Global Catalogue of Microorganisms (GCM) 10K type strain sequencing project: providing services to taxonomists for standard genome sequencing and annotation.</title>
        <authorList>
            <consortium name="The Broad Institute Genomics Platform"/>
            <consortium name="The Broad Institute Genome Sequencing Center for Infectious Disease"/>
            <person name="Wu L."/>
            <person name="Ma J."/>
        </authorList>
    </citation>
    <scope>NUCLEOTIDE SEQUENCE [LARGE SCALE GENOMIC DNA]</scope>
    <source>
        <strain evidence="3">CGMCC 1.12923</strain>
    </source>
</reference>
<protein>
    <submittedName>
        <fullName evidence="2">DUF3450 domain-containing protein</fullName>
    </submittedName>
</protein>
<dbReference type="Proteomes" id="UP000614272">
    <property type="component" value="Unassembled WGS sequence"/>
</dbReference>
<dbReference type="EMBL" id="BMGJ01000007">
    <property type="protein sequence ID" value="GGD65713.1"/>
    <property type="molecule type" value="Genomic_DNA"/>
</dbReference>
<accession>A0ABQ1RD29</accession>
<evidence type="ECO:0000313" key="3">
    <source>
        <dbReference type="Proteomes" id="UP000614272"/>
    </source>
</evidence>
<gene>
    <name evidence="2" type="ORF">GCM10011357_21200</name>
</gene>
<dbReference type="InterPro" id="IPR016866">
    <property type="entry name" value="UCP028069"/>
</dbReference>
<evidence type="ECO:0000256" key="1">
    <source>
        <dbReference type="SAM" id="Coils"/>
    </source>
</evidence>
<proteinExistence type="predicted"/>
<evidence type="ECO:0000313" key="2">
    <source>
        <dbReference type="EMBL" id="GGD65713.1"/>
    </source>
</evidence>
<feature type="coiled-coil region" evidence="1">
    <location>
        <begin position="56"/>
        <end position="125"/>
    </location>
</feature>
<keyword evidence="1" id="KW-0175">Coiled coil</keyword>
<comment type="caution">
    <text evidence="2">The sequence shown here is derived from an EMBL/GenBank/DDBJ whole genome shotgun (WGS) entry which is preliminary data.</text>
</comment>
<sequence>MLCANSKISIPLIVSDIGDSMRLLTRLPAALCALYLLAGPVLAQEDKYLEPVVEEAAKINESAAQSQQKINKMTDQIDSKLQQFKVLNKEIDGLEVYNRQLRKQIANQEQEMADLNASIDEVSVIERQITPLMMRMIEGLGQFIELDMPFLPEERARRLADLRNLMDRADVAASEKFRRVMEAYQVEMDYGRTIEAYSGLHTVDGQERDVDFLRIGRTALVYQTRDASKQGVWNKQTRQWEELPSDYRTQVTKGLRMAKKQLAPDLLMMPVALTD</sequence>
<organism evidence="2 3">
    <name type="scientific">Lacimicrobium alkaliphilum</name>
    <dbReference type="NCBI Taxonomy" id="1526571"/>
    <lineage>
        <taxon>Bacteria</taxon>
        <taxon>Pseudomonadati</taxon>
        <taxon>Pseudomonadota</taxon>
        <taxon>Gammaproteobacteria</taxon>
        <taxon>Alteromonadales</taxon>
        <taxon>Alteromonadaceae</taxon>
        <taxon>Lacimicrobium</taxon>
    </lineage>
</organism>
<name>A0ABQ1RD29_9ALTE</name>
<keyword evidence="3" id="KW-1185">Reference proteome</keyword>
<dbReference type="PIRSF" id="PIRSF028069">
    <property type="entry name" value="UCP028069"/>
    <property type="match status" value="1"/>
</dbReference>